<feature type="domain" description="CHAD" evidence="1">
    <location>
        <begin position="9"/>
        <end position="311"/>
    </location>
</feature>
<evidence type="ECO:0000313" key="3">
    <source>
        <dbReference type="Proteomes" id="UP001525890"/>
    </source>
</evidence>
<dbReference type="PANTHER" id="PTHR39339:SF1">
    <property type="entry name" value="CHAD DOMAIN-CONTAINING PROTEIN"/>
    <property type="match status" value="1"/>
</dbReference>
<dbReference type="SMART" id="SM00880">
    <property type="entry name" value="CHAD"/>
    <property type="match status" value="1"/>
</dbReference>
<gene>
    <name evidence="2" type="ORF">NG799_27645</name>
</gene>
<name>A0ABT2MZA1_9CYAN</name>
<protein>
    <submittedName>
        <fullName evidence="2">CHAD domain-containing protein</fullName>
    </submittedName>
</protein>
<reference evidence="2 3" key="1">
    <citation type="journal article" date="2022" name="Front. Microbiol.">
        <title>High genomic differentiation and limited gene flow indicate recent cryptic speciation within the genus Laspinema (cyanobacteria).</title>
        <authorList>
            <person name="Stanojkovic A."/>
            <person name="Skoupy S."/>
            <person name="Skaloud P."/>
            <person name="Dvorak P."/>
        </authorList>
    </citation>
    <scope>NUCLEOTIDE SEQUENCE [LARGE SCALE GENOMIC DNA]</scope>
    <source>
        <strain evidence="2 3">D2a</strain>
    </source>
</reference>
<sequence length="337" mass="38841">MKSDSKQSANTLGDWAKIALEKHFQKTIQYEEDVLSDRDPEALHQMRVGMRRLRSAAKGFAPALDLPKAARHSQIGKISRSLGSLRDLDVLLETLETDYDQDALPEVEKEAFKRAIILLKSERNQAFDAVRETLNSEIYFSFKNSLADWLNGPTYGEMALLPIQDILPDLLLPEVSDLFLHPGWLLGIKTKKGKVKIHNLTETEVEELFANQGETLHDLRKQVKRVRYQMSLFKKFYGEAYSEYVEDLKEIQEVLGKMQDSVVLAETLSRVLGCNLQETLPTLAEKLLENRYLSWLEWQPLHQKYLKPEIRDQFRLELLYPYSSSKSKKAGKKKKKG</sequence>
<dbReference type="InterPro" id="IPR007899">
    <property type="entry name" value="CHAD_dom"/>
</dbReference>
<dbReference type="PANTHER" id="PTHR39339">
    <property type="entry name" value="SLR1444 PROTEIN"/>
    <property type="match status" value="1"/>
</dbReference>
<evidence type="ECO:0000313" key="2">
    <source>
        <dbReference type="EMBL" id="MCT7970092.1"/>
    </source>
</evidence>
<dbReference type="Proteomes" id="UP001525890">
    <property type="component" value="Unassembled WGS sequence"/>
</dbReference>
<comment type="caution">
    <text evidence="2">The sequence shown here is derived from an EMBL/GenBank/DDBJ whole genome shotgun (WGS) entry which is preliminary data.</text>
</comment>
<dbReference type="Pfam" id="PF05235">
    <property type="entry name" value="CHAD"/>
    <property type="match status" value="1"/>
</dbReference>
<organism evidence="2 3">
    <name type="scientific">Laspinema palackyanum D2a</name>
    <dbReference type="NCBI Taxonomy" id="2953684"/>
    <lineage>
        <taxon>Bacteria</taxon>
        <taxon>Bacillati</taxon>
        <taxon>Cyanobacteriota</taxon>
        <taxon>Cyanophyceae</taxon>
        <taxon>Oscillatoriophycideae</taxon>
        <taxon>Oscillatoriales</taxon>
        <taxon>Laspinemataceae</taxon>
        <taxon>Laspinema</taxon>
        <taxon>Laspinema palackyanum</taxon>
    </lineage>
</organism>
<dbReference type="InterPro" id="IPR038186">
    <property type="entry name" value="CHAD_dom_sf"/>
</dbReference>
<dbReference type="RefSeq" id="WP_368009522.1">
    <property type="nucleotide sequence ID" value="NZ_JAMXFF010000073.1"/>
</dbReference>
<keyword evidence="3" id="KW-1185">Reference proteome</keyword>
<dbReference type="PROSITE" id="PS51708">
    <property type="entry name" value="CHAD"/>
    <property type="match status" value="1"/>
</dbReference>
<dbReference type="Gene3D" id="1.40.20.10">
    <property type="entry name" value="CHAD domain"/>
    <property type="match status" value="1"/>
</dbReference>
<accession>A0ABT2MZA1</accession>
<dbReference type="EMBL" id="JAMXFF010000073">
    <property type="protein sequence ID" value="MCT7970092.1"/>
    <property type="molecule type" value="Genomic_DNA"/>
</dbReference>
<proteinExistence type="predicted"/>
<evidence type="ECO:0000259" key="1">
    <source>
        <dbReference type="PROSITE" id="PS51708"/>
    </source>
</evidence>